<organism evidence="2 3">
    <name type="scientific">Pandoravirus inopinatum</name>
    <dbReference type="NCBI Taxonomy" id="1605721"/>
    <lineage>
        <taxon>Viruses</taxon>
        <taxon>Pandoravirus</taxon>
    </lineage>
</organism>
<dbReference type="InterPro" id="IPR001810">
    <property type="entry name" value="F-box_dom"/>
</dbReference>
<name>A0A0B5IWG1_9VIRU</name>
<dbReference type="CDD" id="cd09917">
    <property type="entry name" value="F-box_SF"/>
    <property type="match status" value="1"/>
</dbReference>
<proteinExistence type="predicted"/>
<dbReference type="SUPFAM" id="SSF81383">
    <property type="entry name" value="F-box domain"/>
    <property type="match status" value="1"/>
</dbReference>
<dbReference type="Proteomes" id="UP000202511">
    <property type="component" value="Segment"/>
</dbReference>
<dbReference type="RefSeq" id="YP_009119273.1">
    <property type="nucleotide sequence ID" value="NC_026440.1"/>
</dbReference>
<evidence type="ECO:0000313" key="2">
    <source>
        <dbReference type="EMBL" id="AJF97038.1"/>
    </source>
</evidence>
<dbReference type="Gene3D" id="1.20.1280.50">
    <property type="match status" value="1"/>
</dbReference>
<evidence type="ECO:0000313" key="3">
    <source>
        <dbReference type="Proteomes" id="UP000202511"/>
    </source>
</evidence>
<evidence type="ECO:0000259" key="1">
    <source>
        <dbReference type="PROSITE" id="PS50181"/>
    </source>
</evidence>
<sequence>MNNIVWLPDEIVETILSHLDQVDAVAPRWVSRQWRRCSSCRYRGAPQNYLDSLLKNGHIETAKWARAHGCPWTRDARAAAAHAGQVETLDWLFRHGCARDDWVCAWAKSKGIA</sequence>
<protein>
    <submittedName>
        <fullName evidence="2">Ankyrin repeat protein</fullName>
    </submittedName>
</protein>
<dbReference type="EMBL" id="KP136319">
    <property type="protein sequence ID" value="AJF97038.1"/>
    <property type="molecule type" value="Genomic_DNA"/>
</dbReference>
<reference evidence="2 3" key="1">
    <citation type="journal article" date="2015" name="Parasitol. Res.">
        <title>Viruses in close associations with free-living amoebae.</title>
        <authorList>
            <person name="Scheid P."/>
        </authorList>
    </citation>
    <scope>NUCLEOTIDE SEQUENCE [LARGE SCALE GENOMIC DNA]</scope>
    <source>
        <strain evidence="2">KlaHel</strain>
    </source>
</reference>
<feature type="domain" description="F-box" evidence="1">
    <location>
        <begin position="1"/>
        <end position="35"/>
    </location>
</feature>
<accession>A0A0B5IWG1</accession>
<dbReference type="Pfam" id="PF12937">
    <property type="entry name" value="F-box-like"/>
    <property type="match status" value="1"/>
</dbReference>
<dbReference type="InterPro" id="IPR036047">
    <property type="entry name" value="F-box-like_dom_sf"/>
</dbReference>
<dbReference type="KEGG" id="vg:23461955"/>
<dbReference type="PROSITE" id="PS50181">
    <property type="entry name" value="FBOX"/>
    <property type="match status" value="1"/>
</dbReference>
<dbReference type="GeneID" id="23461955"/>